<organism evidence="3 4">
    <name type="scientific">Kipferlia bialata</name>
    <dbReference type="NCBI Taxonomy" id="797122"/>
    <lineage>
        <taxon>Eukaryota</taxon>
        <taxon>Metamonada</taxon>
        <taxon>Carpediemonas-like organisms</taxon>
        <taxon>Kipferlia</taxon>
    </lineage>
</organism>
<keyword evidence="2" id="KW-1133">Transmembrane helix</keyword>
<accession>A0A9K3CU16</accession>
<dbReference type="AlphaFoldDB" id="A0A9K3CU16"/>
<feature type="transmembrane region" description="Helical" evidence="2">
    <location>
        <begin position="33"/>
        <end position="53"/>
    </location>
</feature>
<keyword evidence="2" id="KW-0472">Membrane</keyword>
<keyword evidence="4" id="KW-1185">Reference proteome</keyword>
<feature type="region of interest" description="Disordered" evidence="1">
    <location>
        <begin position="1"/>
        <end position="23"/>
    </location>
</feature>
<evidence type="ECO:0000256" key="1">
    <source>
        <dbReference type="SAM" id="MobiDB-lite"/>
    </source>
</evidence>
<gene>
    <name evidence="3" type="ORF">KIPB_004149</name>
</gene>
<evidence type="ECO:0000313" key="3">
    <source>
        <dbReference type="EMBL" id="GIQ82922.1"/>
    </source>
</evidence>
<feature type="compositionally biased region" description="Basic residues" evidence="1">
    <location>
        <begin position="242"/>
        <end position="254"/>
    </location>
</feature>
<protein>
    <submittedName>
        <fullName evidence="3">Uncharacterized protein</fullName>
    </submittedName>
</protein>
<name>A0A9K3CU16_9EUKA</name>
<dbReference type="EMBL" id="BDIP01000860">
    <property type="protein sequence ID" value="GIQ82922.1"/>
    <property type="molecule type" value="Genomic_DNA"/>
</dbReference>
<feature type="compositionally biased region" description="Polar residues" evidence="1">
    <location>
        <begin position="13"/>
        <end position="23"/>
    </location>
</feature>
<evidence type="ECO:0000313" key="4">
    <source>
        <dbReference type="Proteomes" id="UP000265618"/>
    </source>
</evidence>
<feature type="region of interest" description="Disordered" evidence="1">
    <location>
        <begin position="233"/>
        <end position="254"/>
    </location>
</feature>
<evidence type="ECO:0000256" key="2">
    <source>
        <dbReference type="SAM" id="Phobius"/>
    </source>
</evidence>
<comment type="caution">
    <text evidence="3">The sequence shown here is derived from an EMBL/GenBank/DDBJ whole genome shotgun (WGS) entry which is preliminary data.</text>
</comment>
<feature type="region of interest" description="Disordered" evidence="1">
    <location>
        <begin position="728"/>
        <end position="747"/>
    </location>
</feature>
<sequence>MPEAEYTQMRGVTGNTPQLSMSAHSTQTETGRLLLFTLSANVVAVCSVLSVLLPRPLSLCHLLAGGLTVLCPALRGGDSSETLDKDDAALQTQVRQSVSTLLLTSLPPSLAGDVVLSTYRLGPVRSSMGGLLVAFCCVHTQGFAPLIAALDIADDTPSLGVVNDVSAGDAAEAGRRGQHRLQQMFGFLLTMPVDTVSLSLFNLSAKMVPLRLLTAVVAALTYIQPVTLAEGRGQRAEGEGKVKRKGKGKGKGKGKKALVEETGGIYSCPYVPATLVYLQTMQLRQPSLFDSLTSLLLRPASNALHSCLMAPPNKAFPSPLSLSPSLIVLYHLSGLTLSLSPSTRAAGSLLPDICPLIPLFAGLLSHPACLEGSLIADMVRQTLVRCLTVLDDGPGYGGERGAGGEKGGKVAMLAACMELCTSTSLDVVWSAPARVSVVSAWSRDRDGEAPTIPSAAPVYDTNTVCRVLVSALRQSSVVGVPLLLDVLEVAVGMMQGEDTPAAVVGGMFSLLHSLAADRAFGSVDTHHLPGIYRSVSGVLSLLSTTVDREGGYSDTSAAALSSCIAVYNMSALASLSLSEGESGAPAFGVYILPILSALDGLRQRAVTSGADKIADQIQQVILSSLEGRDALLERQRQGKDTKGTRAPVDVEQLSLVALSPNASVASRLSAMSQLSSVPHIHRSAAAETLLVAIASITETPIGESDSDSGPEVDDVLVTATAGALSDLIGHSSNTSEGGDAEGTDPGCTGPLLQMLGGALSLACSPLSPTATGVPTATVAVLCEVYALTARALGVTAGNHGTHLLSPLLAPLTTPHTPLPVLVLCLSACSDVLRCLSPASLPLCHVSHLLRRSLGVGGVVGMLRSQEAQAVSAGCVLVHALAEFHGDYLVRDVLGCEESGSDALPSESGLIPSSHATLLVSALQGALFSAERDSVQHQQLGVTLAALSSLLPLGTGGDGTPSVVVPDASTASSFPTLPMASLLYPSGMQSLVFDTHKEEASREVVHKARQGSAIANKPLIEVVSSSDTPMDTE</sequence>
<keyword evidence="2" id="KW-0812">Transmembrane</keyword>
<proteinExistence type="predicted"/>
<dbReference type="Proteomes" id="UP000265618">
    <property type="component" value="Unassembled WGS sequence"/>
</dbReference>
<reference evidence="3 4" key="1">
    <citation type="journal article" date="2018" name="PLoS ONE">
        <title>The draft genome of Kipferlia bialata reveals reductive genome evolution in fornicate parasites.</title>
        <authorList>
            <person name="Tanifuji G."/>
            <person name="Takabayashi S."/>
            <person name="Kume K."/>
            <person name="Takagi M."/>
            <person name="Nakayama T."/>
            <person name="Kamikawa R."/>
            <person name="Inagaki Y."/>
            <person name="Hashimoto T."/>
        </authorList>
    </citation>
    <scope>NUCLEOTIDE SEQUENCE [LARGE SCALE GENOMIC DNA]</scope>
    <source>
        <strain evidence="3">NY0173</strain>
    </source>
</reference>